<evidence type="ECO:0000313" key="2">
    <source>
        <dbReference type="EMBL" id="CAF4313809.1"/>
    </source>
</evidence>
<evidence type="ECO:0000313" key="3">
    <source>
        <dbReference type="Proteomes" id="UP000663868"/>
    </source>
</evidence>
<comment type="caution">
    <text evidence="2">The sequence shown here is derived from an EMBL/GenBank/DDBJ whole genome shotgun (WGS) entry which is preliminary data.</text>
</comment>
<evidence type="ECO:0000256" key="1">
    <source>
        <dbReference type="ARBA" id="ARBA00022737"/>
    </source>
</evidence>
<sequence>QNKGAYDLSFALQRNQALLSLNLSENQIGDQGGEDLCTALKLNETLTKLDLTSNTIKAEILSAEASAKSRLLGTVLKTLKVIYSGAPSFLIPRSF</sequence>
<dbReference type="AlphaFoldDB" id="A0A820IS68"/>
<dbReference type="PANTHER" id="PTHR24111:SF0">
    <property type="entry name" value="LEUCINE-RICH REPEAT-CONTAINING PROTEIN"/>
    <property type="match status" value="1"/>
</dbReference>
<dbReference type="InterPro" id="IPR032675">
    <property type="entry name" value="LRR_dom_sf"/>
</dbReference>
<dbReference type="EMBL" id="CAJOBB010015178">
    <property type="protein sequence ID" value="CAF4313809.1"/>
    <property type="molecule type" value="Genomic_DNA"/>
</dbReference>
<reference evidence="2" key="1">
    <citation type="submission" date="2021-02" db="EMBL/GenBank/DDBJ databases">
        <authorList>
            <person name="Nowell W R."/>
        </authorList>
    </citation>
    <scope>NUCLEOTIDE SEQUENCE</scope>
</reference>
<protein>
    <submittedName>
        <fullName evidence="2">Uncharacterized protein</fullName>
    </submittedName>
</protein>
<dbReference type="PANTHER" id="PTHR24111">
    <property type="entry name" value="LEUCINE-RICH REPEAT-CONTAINING PROTEIN 34"/>
    <property type="match status" value="1"/>
</dbReference>
<dbReference type="InterPro" id="IPR001611">
    <property type="entry name" value="Leu-rich_rpt"/>
</dbReference>
<organism evidence="2 3">
    <name type="scientific">Adineta steineri</name>
    <dbReference type="NCBI Taxonomy" id="433720"/>
    <lineage>
        <taxon>Eukaryota</taxon>
        <taxon>Metazoa</taxon>
        <taxon>Spiralia</taxon>
        <taxon>Gnathifera</taxon>
        <taxon>Rotifera</taxon>
        <taxon>Eurotatoria</taxon>
        <taxon>Bdelloidea</taxon>
        <taxon>Adinetida</taxon>
        <taxon>Adinetidae</taxon>
        <taxon>Adineta</taxon>
    </lineage>
</organism>
<dbReference type="Gene3D" id="3.80.10.10">
    <property type="entry name" value="Ribonuclease Inhibitor"/>
    <property type="match status" value="1"/>
</dbReference>
<keyword evidence="1" id="KW-0677">Repeat</keyword>
<dbReference type="Proteomes" id="UP000663868">
    <property type="component" value="Unassembled WGS sequence"/>
</dbReference>
<dbReference type="SUPFAM" id="SSF52047">
    <property type="entry name" value="RNI-like"/>
    <property type="match status" value="1"/>
</dbReference>
<proteinExistence type="predicted"/>
<dbReference type="Pfam" id="PF13516">
    <property type="entry name" value="LRR_6"/>
    <property type="match status" value="2"/>
</dbReference>
<accession>A0A820IS68</accession>
<dbReference type="InterPro" id="IPR052201">
    <property type="entry name" value="LRR-containing_regulator"/>
</dbReference>
<feature type="non-terminal residue" evidence="2">
    <location>
        <position position="1"/>
    </location>
</feature>
<name>A0A820IS68_9BILA</name>
<gene>
    <name evidence="2" type="ORF">KXQ929_LOCUS46235</name>
</gene>